<keyword evidence="3" id="KW-1185">Reference proteome</keyword>
<evidence type="ECO:0000259" key="1">
    <source>
        <dbReference type="SMART" id="SM00849"/>
    </source>
</evidence>
<keyword evidence="2" id="KW-0378">Hydrolase</keyword>
<dbReference type="SUPFAM" id="SSF56281">
    <property type="entry name" value="Metallo-hydrolase/oxidoreductase"/>
    <property type="match status" value="1"/>
</dbReference>
<reference evidence="2 3" key="1">
    <citation type="submission" date="2020-08" db="EMBL/GenBank/DDBJ databases">
        <title>Genomic Encyclopedia of Type Strains, Phase IV (KMG-IV): sequencing the most valuable type-strain genomes for metagenomic binning, comparative biology and taxonomic classification.</title>
        <authorList>
            <person name="Goeker M."/>
        </authorList>
    </citation>
    <scope>NUCLEOTIDE SEQUENCE [LARGE SCALE GENOMIC DNA]</scope>
    <source>
        <strain evidence="2 3">DSM 27471</strain>
    </source>
</reference>
<dbReference type="PANTHER" id="PTHR42951:SF15">
    <property type="entry name" value="METALLO-BETA-LACTAMASE SUPERFAMILY PROTEIN"/>
    <property type="match status" value="1"/>
</dbReference>
<dbReference type="Proteomes" id="UP000544222">
    <property type="component" value="Unassembled WGS sequence"/>
</dbReference>
<accession>A0A7W5DNT6</accession>
<dbReference type="CDD" id="cd07721">
    <property type="entry name" value="yflN-like_MBL-fold"/>
    <property type="match status" value="1"/>
</dbReference>
<dbReference type="Gene3D" id="3.60.15.10">
    <property type="entry name" value="Ribonuclease Z/Hydroxyacylglutathione hydrolase-like"/>
    <property type="match status" value="1"/>
</dbReference>
<name>A0A7W5DNT6_9PORP</name>
<sequence length="247" mass="27324">MTRIVALPVRFNAGNTERTLFPVIAGDSKTTVLIDTGFPGQLPLLEAAAEQEGFSFSSLAYVVITHHDIDHMGSLAALKKKYPFVQIVASAIEADYISGVKKSPRLEMAEERLAMLPASEQKATRDYIETLQRVERVPVDKLFKEGELMSCLGGILAISTPGHMRGHISLYFEAMKVLVAGDALGVRDGKLQMADPYYTLNMAQAKDSVQKFLKYDIRKIICYHGGLFEGDCRKALEGVLDSWHVNE</sequence>
<dbReference type="PANTHER" id="PTHR42951">
    <property type="entry name" value="METALLO-BETA-LACTAMASE DOMAIN-CONTAINING"/>
    <property type="match status" value="1"/>
</dbReference>
<protein>
    <submittedName>
        <fullName evidence="2">Glyoxylase-like metal-dependent hydrolase (Beta-lactamase superfamily II)</fullName>
    </submittedName>
</protein>
<dbReference type="InterPro" id="IPR050855">
    <property type="entry name" value="NDM-1-like"/>
</dbReference>
<dbReference type="RefSeq" id="WP_183411957.1">
    <property type="nucleotide sequence ID" value="NZ_JACHYB010000001.1"/>
</dbReference>
<dbReference type="GO" id="GO:0016787">
    <property type="term" value="F:hydrolase activity"/>
    <property type="evidence" value="ECO:0007669"/>
    <property type="project" value="UniProtKB-KW"/>
</dbReference>
<proteinExistence type="predicted"/>
<gene>
    <name evidence="2" type="ORF">FHX64_000193</name>
</gene>
<evidence type="ECO:0000313" key="2">
    <source>
        <dbReference type="EMBL" id="MBB3186030.1"/>
    </source>
</evidence>
<feature type="domain" description="Metallo-beta-lactamase" evidence="1">
    <location>
        <begin position="19"/>
        <end position="224"/>
    </location>
</feature>
<evidence type="ECO:0000313" key="3">
    <source>
        <dbReference type="Proteomes" id="UP000544222"/>
    </source>
</evidence>
<dbReference type="AlphaFoldDB" id="A0A7W5DNT6"/>
<comment type="caution">
    <text evidence="2">The sequence shown here is derived from an EMBL/GenBank/DDBJ whole genome shotgun (WGS) entry which is preliminary data.</text>
</comment>
<dbReference type="SMART" id="SM00849">
    <property type="entry name" value="Lactamase_B"/>
    <property type="match status" value="1"/>
</dbReference>
<dbReference type="InterPro" id="IPR001279">
    <property type="entry name" value="Metallo-B-lactamas"/>
</dbReference>
<organism evidence="2 3">
    <name type="scientific">Microbacter margulisiae</name>
    <dbReference type="NCBI Taxonomy" id="1350067"/>
    <lineage>
        <taxon>Bacteria</taxon>
        <taxon>Pseudomonadati</taxon>
        <taxon>Bacteroidota</taxon>
        <taxon>Bacteroidia</taxon>
        <taxon>Bacteroidales</taxon>
        <taxon>Porphyromonadaceae</taxon>
        <taxon>Microbacter</taxon>
    </lineage>
</organism>
<dbReference type="Pfam" id="PF00753">
    <property type="entry name" value="Lactamase_B"/>
    <property type="match status" value="1"/>
</dbReference>
<dbReference type="EMBL" id="JACHYB010000001">
    <property type="protein sequence ID" value="MBB3186030.1"/>
    <property type="molecule type" value="Genomic_DNA"/>
</dbReference>
<dbReference type="InterPro" id="IPR036866">
    <property type="entry name" value="RibonucZ/Hydroxyglut_hydro"/>
</dbReference>